<evidence type="ECO:0000313" key="2">
    <source>
        <dbReference type="EMBL" id="CAG9831386.1"/>
    </source>
</evidence>
<protein>
    <submittedName>
        <fullName evidence="2">Uncharacterized protein</fullName>
    </submittedName>
</protein>
<accession>A0A9N9SVQ7</accession>
<evidence type="ECO:0000256" key="1">
    <source>
        <dbReference type="SAM" id="MobiDB-lite"/>
    </source>
</evidence>
<organism evidence="2 3">
    <name type="scientific">Diabrotica balteata</name>
    <name type="common">Banded cucumber beetle</name>
    <dbReference type="NCBI Taxonomy" id="107213"/>
    <lineage>
        <taxon>Eukaryota</taxon>
        <taxon>Metazoa</taxon>
        <taxon>Ecdysozoa</taxon>
        <taxon>Arthropoda</taxon>
        <taxon>Hexapoda</taxon>
        <taxon>Insecta</taxon>
        <taxon>Pterygota</taxon>
        <taxon>Neoptera</taxon>
        <taxon>Endopterygota</taxon>
        <taxon>Coleoptera</taxon>
        <taxon>Polyphaga</taxon>
        <taxon>Cucujiformia</taxon>
        <taxon>Chrysomeloidea</taxon>
        <taxon>Chrysomelidae</taxon>
        <taxon>Galerucinae</taxon>
        <taxon>Diabroticina</taxon>
        <taxon>Diabroticites</taxon>
        <taxon>Diabrotica</taxon>
    </lineage>
</organism>
<keyword evidence="3" id="KW-1185">Reference proteome</keyword>
<reference evidence="2" key="1">
    <citation type="submission" date="2022-01" db="EMBL/GenBank/DDBJ databases">
        <authorList>
            <person name="King R."/>
        </authorList>
    </citation>
    <scope>NUCLEOTIDE SEQUENCE</scope>
</reference>
<evidence type="ECO:0000313" key="3">
    <source>
        <dbReference type="Proteomes" id="UP001153709"/>
    </source>
</evidence>
<proteinExistence type="predicted"/>
<sequence length="171" mass="19362">MNLIETRDNLLQGAEKSNSSIRNYEQSDNNDGQQSPDFLLPDNKSLMERDLYLSFTDDSDLDPIFSPTDTSSCESDDELYIQKGAKDYKNPKRRKRQIETISHEALNGSFEMESNHGENIEIGELTEGNPVVNTVSSTSSNHDSLLGLPKKRSVSGNYIYFKVRLLNSNQY</sequence>
<dbReference type="Proteomes" id="UP001153709">
    <property type="component" value="Chromosome 3"/>
</dbReference>
<name>A0A9N9SVQ7_DIABA</name>
<feature type="region of interest" description="Disordered" evidence="1">
    <location>
        <begin position="1"/>
        <end position="41"/>
    </location>
</feature>
<feature type="compositionally biased region" description="Polar residues" evidence="1">
    <location>
        <begin position="15"/>
        <end position="36"/>
    </location>
</feature>
<gene>
    <name evidence="2" type="ORF">DIABBA_LOCUS4982</name>
</gene>
<dbReference type="EMBL" id="OU898278">
    <property type="protein sequence ID" value="CAG9831386.1"/>
    <property type="molecule type" value="Genomic_DNA"/>
</dbReference>
<dbReference type="AlphaFoldDB" id="A0A9N9SVQ7"/>